<dbReference type="EMBL" id="JBHSAP010000007">
    <property type="protein sequence ID" value="MFC4076070.1"/>
    <property type="molecule type" value="Genomic_DNA"/>
</dbReference>
<evidence type="ECO:0000313" key="9">
    <source>
        <dbReference type="EMBL" id="MFC4076070.1"/>
    </source>
</evidence>
<evidence type="ECO:0000313" key="10">
    <source>
        <dbReference type="Proteomes" id="UP001595843"/>
    </source>
</evidence>
<keyword evidence="3" id="KW-0408">Iron</keyword>
<name>A0ABV8JC62_9BACL</name>
<dbReference type="InterPro" id="IPR036922">
    <property type="entry name" value="Rieske_2Fe-2S_sf"/>
</dbReference>
<evidence type="ECO:0000256" key="4">
    <source>
        <dbReference type="ARBA" id="ARBA00023014"/>
    </source>
</evidence>
<evidence type="ECO:0000256" key="2">
    <source>
        <dbReference type="ARBA" id="ARBA00022723"/>
    </source>
</evidence>
<evidence type="ECO:0000259" key="8">
    <source>
        <dbReference type="PROSITE" id="PS51296"/>
    </source>
</evidence>
<evidence type="ECO:0000256" key="6">
    <source>
        <dbReference type="ARBA" id="ARBA00038001"/>
    </source>
</evidence>
<feature type="domain" description="Rieske" evidence="8">
    <location>
        <begin position="5"/>
        <end position="100"/>
    </location>
</feature>
<comment type="caution">
    <text evidence="9">The sequence shown here is derived from an EMBL/GenBank/DDBJ whole genome shotgun (WGS) entry which is preliminary data.</text>
</comment>
<evidence type="ECO:0000256" key="1">
    <source>
        <dbReference type="ARBA" id="ARBA00022714"/>
    </source>
</evidence>
<keyword evidence="2" id="KW-0479">Metal-binding</keyword>
<dbReference type="InterPro" id="IPR017941">
    <property type="entry name" value="Rieske_2Fe-2S"/>
</dbReference>
<dbReference type="SUPFAM" id="SSF50022">
    <property type="entry name" value="ISP domain"/>
    <property type="match status" value="1"/>
</dbReference>
<sequence>MKKDWILVGPLDELQKSRVKLVRGDRYGIAVFFYENEVFAVDNRCPHMGFPLHKGALKDGILTCEWHHARFDIRSGGTLDPWADDVQVHAVEVREGQVWVDPRSKPRVVGASRSSSGSCGGNRACYCHDDHDEETLGHDREDRAENRENQLQQVQERERYRRRLREGLEHNLALVIAKAVVGLVEAEEPPEAIARIGIQFGTTHRRSGWRGGLTILTAMLYILPRLDKKGKILALYHGMVHIAWESAGSGTWFLHEALPEEEEVDLTRLTRWYRQAVEVRDVRGAERILLTAIRAGAETGQLSDMMLAALTDHFYMDTGHVLDFHNKAFEVLEHVGDGERERVLTSLLPQLAGAERSEERHSWQAPVDLVAPLHTAFRELEGMAFGDGKGEDGEEAWMERFLGDRPVATVEKMVSALKAGMAPARLARLVTLAAAERIARFHVQNEFSDWITVLHTFTHAHAVHKSLLRSPSPALMRAVFHGAMSVYLDRFLNVPAARLPEEKAEGDRSPLNPDELLELMDKQQQVAEAAEWVADYLDAGGDKGALFNTLGYSLLREDAEFHSFQMIEAALDEHDRWEAEDTAFARRASRILILAMTRYLAAHAPTAREIPRTANIAWRLHRGEHLFDQPS</sequence>
<comment type="cofactor">
    <cofactor evidence="5">
        <name>[2Fe-2S] cluster</name>
        <dbReference type="ChEBI" id="CHEBI:190135"/>
    </cofactor>
</comment>
<evidence type="ECO:0000256" key="3">
    <source>
        <dbReference type="ARBA" id="ARBA00023004"/>
    </source>
</evidence>
<keyword evidence="4" id="KW-0411">Iron-sulfur</keyword>
<keyword evidence="10" id="KW-1185">Reference proteome</keyword>
<dbReference type="RefSeq" id="WP_380702580.1">
    <property type="nucleotide sequence ID" value="NZ_JBHSAP010000007.1"/>
</dbReference>
<dbReference type="Proteomes" id="UP001595843">
    <property type="component" value="Unassembled WGS sequence"/>
</dbReference>
<evidence type="ECO:0000256" key="7">
    <source>
        <dbReference type="SAM" id="MobiDB-lite"/>
    </source>
</evidence>
<accession>A0ABV8JC62</accession>
<keyword evidence="1" id="KW-0001">2Fe-2S</keyword>
<feature type="compositionally biased region" description="Basic and acidic residues" evidence="7">
    <location>
        <begin position="136"/>
        <end position="148"/>
    </location>
</feature>
<dbReference type="Gene3D" id="2.102.10.10">
    <property type="entry name" value="Rieske [2Fe-2S] iron-sulphur domain"/>
    <property type="match status" value="1"/>
</dbReference>
<dbReference type="PROSITE" id="PS51296">
    <property type="entry name" value="RIESKE"/>
    <property type="match status" value="1"/>
</dbReference>
<proteinExistence type="inferred from homology"/>
<dbReference type="Pfam" id="PF00355">
    <property type="entry name" value="Rieske"/>
    <property type="match status" value="1"/>
</dbReference>
<dbReference type="PANTHER" id="PTHR21496">
    <property type="entry name" value="FERREDOXIN-RELATED"/>
    <property type="match status" value="1"/>
</dbReference>
<feature type="region of interest" description="Disordered" evidence="7">
    <location>
        <begin position="136"/>
        <end position="156"/>
    </location>
</feature>
<evidence type="ECO:0000256" key="5">
    <source>
        <dbReference type="ARBA" id="ARBA00034078"/>
    </source>
</evidence>
<dbReference type="PANTHER" id="PTHR21496:SF0">
    <property type="entry name" value="RIESKE DOMAIN-CONTAINING PROTEIN"/>
    <property type="match status" value="1"/>
</dbReference>
<organism evidence="9 10">
    <name type="scientific">Salinithrix halophila</name>
    <dbReference type="NCBI Taxonomy" id="1485204"/>
    <lineage>
        <taxon>Bacteria</taxon>
        <taxon>Bacillati</taxon>
        <taxon>Bacillota</taxon>
        <taxon>Bacilli</taxon>
        <taxon>Bacillales</taxon>
        <taxon>Thermoactinomycetaceae</taxon>
        <taxon>Salinithrix</taxon>
    </lineage>
</organism>
<comment type="similarity">
    <text evidence="6">Belongs to the bacterial ring-hydroxylating dioxygenase ferredoxin component family.</text>
</comment>
<protein>
    <submittedName>
        <fullName evidence="9">Rieske (2Fe-2S) protein</fullName>
    </submittedName>
</protein>
<gene>
    <name evidence="9" type="ORF">ACFOUO_04530</name>
</gene>
<reference evidence="10" key="1">
    <citation type="journal article" date="2019" name="Int. J. Syst. Evol. Microbiol.">
        <title>The Global Catalogue of Microorganisms (GCM) 10K type strain sequencing project: providing services to taxonomists for standard genome sequencing and annotation.</title>
        <authorList>
            <consortium name="The Broad Institute Genomics Platform"/>
            <consortium name="The Broad Institute Genome Sequencing Center for Infectious Disease"/>
            <person name="Wu L."/>
            <person name="Ma J."/>
        </authorList>
    </citation>
    <scope>NUCLEOTIDE SEQUENCE [LARGE SCALE GENOMIC DNA]</scope>
    <source>
        <strain evidence="10">IBRC-M 10813</strain>
    </source>
</reference>